<accession>A0ABD5VBN0</accession>
<evidence type="ECO:0000256" key="2">
    <source>
        <dbReference type="SAM" id="Phobius"/>
    </source>
</evidence>
<dbReference type="AlphaFoldDB" id="A0ABD5VBN0"/>
<keyword evidence="4" id="KW-1185">Reference proteome</keyword>
<evidence type="ECO:0000313" key="3">
    <source>
        <dbReference type="EMBL" id="MFC6951575.1"/>
    </source>
</evidence>
<evidence type="ECO:0000256" key="1">
    <source>
        <dbReference type="SAM" id="MobiDB-lite"/>
    </source>
</evidence>
<feature type="compositionally biased region" description="Low complexity" evidence="1">
    <location>
        <begin position="15"/>
        <end position="25"/>
    </location>
</feature>
<reference evidence="3 4" key="1">
    <citation type="journal article" date="2019" name="Int. J. Syst. Evol. Microbiol.">
        <title>The Global Catalogue of Microorganisms (GCM) 10K type strain sequencing project: providing services to taxonomists for standard genome sequencing and annotation.</title>
        <authorList>
            <consortium name="The Broad Institute Genomics Platform"/>
            <consortium name="The Broad Institute Genome Sequencing Center for Infectious Disease"/>
            <person name="Wu L."/>
            <person name="Ma J."/>
        </authorList>
    </citation>
    <scope>NUCLEOTIDE SEQUENCE [LARGE SCALE GENOMIC DNA]</scope>
    <source>
        <strain evidence="3 4">GX26</strain>
    </source>
</reference>
<feature type="region of interest" description="Disordered" evidence="1">
    <location>
        <begin position="1"/>
        <end position="25"/>
    </location>
</feature>
<keyword evidence="2" id="KW-0472">Membrane</keyword>
<feature type="transmembrane region" description="Helical" evidence="2">
    <location>
        <begin position="114"/>
        <end position="131"/>
    </location>
</feature>
<evidence type="ECO:0000313" key="4">
    <source>
        <dbReference type="Proteomes" id="UP001596395"/>
    </source>
</evidence>
<comment type="caution">
    <text evidence="3">The sequence shown here is derived from an EMBL/GenBank/DDBJ whole genome shotgun (WGS) entry which is preliminary data.</text>
</comment>
<gene>
    <name evidence="3" type="ORF">ACFQGB_01745</name>
</gene>
<organism evidence="3 4">
    <name type="scientific">Halorubellus litoreus</name>
    <dbReference type="NCBI Taxonomy" id="755308"/>
    <lineage>
        <taxon>Archaea</taxon>
        <taxon>Methanobacteriati</taxon>
        <taxon>Methanobacteriota</taxon>
        <taxon>Stenosarchaea group</taxon>
        <taxon>Halobacteria</taxon>
        <taxon>Halobacteriales</taxon>
        <taxon>Halorubellaceae</taxon>
        <taxon>Halorubellus</taxon>
    </lineage>
</organism>
<name>A0ABD5VBN0_9EURY</name>
<dbReference type="RefSeq" id="WP_336348602.1">
    <property type="nucleotide sequence ID" value="NZ_JAZAQL010000001.1"/>
</dbReference>
<protein>
    <recommendedName>
        <fullName evidence="5">SPW repeat-containing protein</fullName>
    </recommendedName>
</protein>
<keyword evidence="2" id="KW-0812">Transmembrane</keyword>
<feature type="transmembrane region" description="Helical" evidence="2">
    <location>
        <begin position="32"/>
        <end position="51"/>
    </location>
</feature>
<proteinExistence type="predicted"/>
<dbReference type="Proteomes" id="UP001596395">
    <property type="component" value="Unassembled WGS sequence"/>
</dbReference>
<evidence type="ECO:0008006" key="5">
    <source>
        <dbReference type="Google" id="ProtNLM"/>
    </source>
</evidence>
<feature type="transmembrane region" description="Helical" evidence="2">
    <location>
        <begin position="88"/>
        <end position="108"/>
    </location>
</feature>
<feature type="transmembrane region" description="Helical" evidence="2">
    <location>
        <begin position="63"/>
        <end position="81"/>
    </location>
</feature>
<keyword evidence="2" id="KW-1133">Transmembrane helix</keyword>
<feature type="compositionally biased region" description="Acidic residues" evidence="1">
    <location>
        <begin position="1"/>
        <end position="14"/>
    </location>
</feature>
<dbReference type="EMBL" id="JBHSXN010000001">
    <property type="protein sequence ID" value="MFC6951575.1"/>
    <property type="molecule type" value="Genomic_DNA"/>
</dbReference>
<sequence>MSDGDDGRDDDASVDESSVAEASSAEEPTGGWLLLAVLVTGVLTMLLVGALLEAPVATETTDLGIGFAWLLAAAYVGFRMEGRPTVRLVGSVAFVGAAISRFVALLFPSTLLEAVSLLGLVVGASAMLVVARDRRE</sequence>